<gene>
    <name evidence="1" type="ORF">LG632_19175</name>
</gene>
<dbReference type="EMBL" id="JAJAUY010000077">
    <property type="protein sequence ID" value="MCB5181497.1"/>
    <property type="molecule type" value="Genomic_DNA"/>
</dbReference>
<name>A0ABS8BA41_9ACTN</name>
<protein>
    <submittedName>
        <fullName evidence="1">Uncharacterized protein</fullName>
    </submittedName>
</protein>
<evidence type="ECO:0000313" key="1">
    <source>
        <dbReference type="EMBL" id="MCB5181497.1"/>
    </source>
</evidence>
<dbReference type="Proteomes" id="UP001199054">
    <property type="component" value="Unassembled WGS sequence"/>
</dbReference>
<sequence>MTVLDEPEGGRPFDVPDVQTYGYVYRMSVQTDARGAVLVAYTCDSETGAVTRSSLRIDPAGAAYIRRRLAGL</sequence>
<reference evidence="1 2" key="1">
    <citation type="submission" date="2021-10" db="EMBL/GenBank/DDBJ databases">
        <title>Streptomyces sp. strain SMC 277, a novel streptomycete isolated from soil.</title>
        <authorList>
            <person name="Chanama M."/>
        </authorList>
    </citation>
    <scope>NUCLEOTIDE SEQUENCE [LARGE SCALE GENOMIC DNA]</scope>
    <source>
        <strain evidence="1 2">SMC 277</strain>
    </source>
</reference>
<organism evidence="1 2">
    <name type="scientific">Streptomyces antimicrobicus</name>
    <dbReference type="NCBI Taxonomy" id="2883108"/>
    <lineage>
        <taxon>Bacteria</taxon>
        <taxon>Bacillati</taxon>
        <taxon>Actinomycetota</taxon>
        <taxon>Actinomycetes</taxon>
        <taxon>Kitasatosporales</taxon>
        <taxon>Streptomycetaceae</taxon>
        <taxon>Streptomyces</taxon>
    </lineage>
</organism>
<dbReference type="RefSeq" id="WP_226728581.1">
    <property type="nucleotide sequence ID" value="NZ_JAJAUY010000077.1"/>
</dbReference>
<comment type="caution">
    <text evidence="1">The sequence shown here is derived from an EMBL/GenBank/DDBJ whole genome shotgun (WGS) entry which is preliminary data.</text>
</comment>
<accession>A0ABS8BA41</accession>
<keyword evidence="2" id="KW-1185">Reference proteome</keyword>
<evidence type="ECO:0000313" key="2">
    <source>
        <dbReference type="Proteomes" id="UP001199054"/>
    </source>
</evidence>
<proteinExistence type="predicted"/>